<gene>
    <name evidence="1" type="ordered locus">MAE_08570</name>
</gene>
<dbReference type="EMBL" id="AP009552">
    <property type="protein sequence ID" value="BAG00679.1"/>
    <property type="molecule type" value="Genomic_DNA"/>
</dbReference>
<proteinExistence type="predicted"/>
<dbReference type="PaxDb" id="449447-MAE_08570"/>
<dbReference type="KEGG" id="mar:MAE_08570"/>
<organism evidence="1 2">
    <name type="scientific">Microcystis aeruginosa (strain NIES-843 / IAM M-2473)</name>
    <dbReference type="NCBI Taxonomy" id="449447"/>
    <lineage>
        <taxon>Bacteria</taxon>
        <taxon>Bacillati</taxon>
        <taxon>Cyanobacteriota</taxon>
        <taxon>Cyanophyceae</taxon>
        <taxon>Oscillatoriophycideae</taxon>
        <taxon>Chroococcales</taxon>
        <taxon>Microcystaceae</taxon>
        <taxon>Microcystis</taxon>
    </lineage>
</organism>
<dbReference type="STRING" id="449447.MAE_08570"/>
<dbReference type="Proteomes" id="UP000001510">
    <property type="component" value="Chromosome"/>
</dbReference>
<name>B0JQM0_MICAN</name>
<protein>
    <submittedName>
        <fullName evidence="1">Uncharacterized protein</fullName>
    </submittedName>
</protein>
<accession>B0JQM0</accession>
<evidence type="ECO:0000313" key="2">
    <source>
        <dbReference type="Proteomes" id="UP000001510"/>
    </source>
</evidence>
<keyword evidence="2" id="KW-1185">Reference proteome</keyword>
<sequence length="50" mass="5429">MIKGKGGTRHIPILLRSRVGTSRAIFSLRAVKGSLNQSEIVIAHFLQSLA</sequence>
<dbReference type="EnsemblBacteria" id="BAG00679">
    <property type="protein sequence ID" value="BAG00679"/>
    <property type="gene ID" value="MAE_08570"/>
</dbReference>
<dbReference type="AlphaFoldDB" id="B0JQM0"/>
<dbReference type="HOGENOM" id="CLU_3119806_0_0_3"/>
<reference evidence="1 2" key="1">
    <citation type="journal article" date="2007" name="DNA Res.">
        <title>Complete genomic structure of the bloom-forming toxic cyanobacterium Microcystis aeruginosa NIES-843.</title>
        <authorList>
            <person name="Kaneko T."/>
            <person name="Nakajima N."/>
            <person name="Okamoto S."/>
            <person name="Suzuki I."/>
            <person name="Tanabe Y."/>
            <person name="Tamaoki M."/>
            <person name="Nakamura Y."/>
            <person name="Kasai F."/>
            <person name="Watanabe A."/>
            <person name="Kawashima K."/>
            <person name="Kishida Y."/>
            <person name="Ono A."/>
            <person name="Shimizu Y."/>
            <person name="Takahashi C."/>
            <person name="Minami C."/>
            <person name="Fujishiro T."/>
            <person name="Kohara M."/>
            <person name="Katoh M."/>
            <person name="Nakazaki N."/>
            <person name="Nakayama S."/>
            <person name="Yamada M."/>
            <person name="Tabata S."/>
            <person name="Watanabe M.M."/>
        </authorList>
    </citation>
    <scope>NUCLEOTIDE SEQUENCE [LARGE SCALE GENOMIC DNA]</scope>
    <source>
        <strain evidence="2">NIES-843 / IAM M-247</strain>
    </source>
</reference>
<evidence type="ECO:0000313" key="1">
    <source>
        <dbReference type="EMBL" id="BAG00679.1"/>
    </source>
</evidence>